<dbReference type="EMBL" id="IACK01033313">
    <property type="protein sequence ID" value="LAA72693.1"/>
    <property type="molecule type" value="Transcribed_RNA"/>
</dbReference>
<dbReference type="AlphaFoldDB" id="A0A2D4HL57"/>
<proteinExistence type="predicted"/>
<name>A0A2D4HL57_MICLE</name>
<reference evidence="1" key="1">
    <citation type="submission" date="2017-07" db="EMBL/GenBank/DDBJ databases">
        <authorList>
            <person name="Mikheyev A."/>
            <person name="Grau M."/>
        </authorList>
    </citation>
    <scope>NUCLEOTIDE SEQUENCE</scope>
    <source>
        <tissue evidence="1">Venom_gland</tissue>
    </source>
</reference>
<reference evidence="1" key="2">
    <citation type="submission" date="2017-11" db="EMBL/GenBank/DDBJ databases">
        <title>Coralsnake Venomics: Analyses of Venom Gland Transcriptomes and Proteomes of Six Brazilian Taxa.</title>
        <authorList>
            <person name="Aird S.D."/>
            <person name="Jorge da Silva N."/>
            <person name="Qiu L."/>
            <person name="Villar-Briones A."/>
            <person name="Aparecida-Saddi V."/>
            <person name="Campos-Telles M.P."/>
            <person name="Grau M."/>
            <person name="Mikheyev A.S."/>
        </authorList>
    </citation>
    <scope>NUCLEOTIDE SEQUENCE</scope>
    <source>
        <tissue evidence="1">Venom_gland</tissue>
    </source>
</reference>
<accession>A0A2D4HL57</accession>
<organism evidence="1">
    <name type="scientific">Micrurus lemniscatus lemniscatus</name>
    <dbReference type="NCBI Taxonomy" id="129467"/>
    <lineage>
        <taxon>Eukaryota</taxon>
        <taxon>Metazoa</taxon>
        <taxon>Chordata</taxon>
        <taxon>Craniata</taxon>
        <taxon>Vertebrata</taxon>
        <taxon>Euteleostomi</taxon>
        <taxon>Lepidosauria</taxon>
        <taxon>Squamata</taxon>
        <taxon>Bifurcata</taxon>
        <taxon>Unidentata</taxon>
        <taxon>Episquamata</taxon>
        <taxon>Toxicofera</taxon>
        <taxon>Serpentes</taxon>
        <taxon>Colubroidea</taxon>
        <taxon>Elapidae</taxon>
        <taxon>Elapinae</taxon>
        <taxon>Micrurus</taxon>
    </lineage>
</organism>
<evidence type="ECO:0000313" key="1">
    <source>
        <dbReference type="EMBL" id="LAA72693.1"/>
    </source>
</evidence>
<sequence>MISMLLQYLTSVLCFLSSSREPSLKPNSSFLKQCIHPFFEMKSLGKALGLNQLYCIIIDTRSYTNGGLHKLRKDSRLYAFPCFLISSSCRCKVTCLDLNSSEYQSCPMSFLGKCL</sequence>
<protein>
    <submittedName>
        <fullName evidence="1">Uncharacterized protein</fullName>
    </submittedName>
</protein>